<feature type="non-terminal residue" evidence="2">
    <location>
        <position position="152"/>
    </location>
</feature>
<comment type="caution">
    <text evidence="2">The sequence shown here is derived from an EMBL/GenBank/DDBJ whole genome shotgun (WGS) entry which is preliminary data.</text>
</comment>
<reference evidence="2" key="1">
    <citation type="submission" date="2023-10" db="EMBL/GenBank/DDBJ databases">
        <title>Genome assembly of Pristionchus species.</title>
        <authorList>
            <person name="Yoshida K."/>
            <person name="Sommer R.J."/>
        </authorList>
    </citation>
    <scope>NUCLEOTIDE SEQUENCE</scope>
    <source>
        <strain evidence="2">RS5133</strain>
    </source>
</reference>
<feature type="compositionally biased region" description="Low complexity" evidence="1">
    <location>
        <begin position="131"/>
        <end position="152"/>
    </location>
</feature>
<name>A0AAV5VZ81_9BILA</name>
<evidence type="ECO:0000313" key="3">
    <source>
        <dbReference type="Proteomes" id="UP001432322"/>
    </source>
</evidence>
<sequence length="152" mass="16867">MGDHSGSTRIRAAMFKHVLVAMENVLLSAKCAQDDGAIYSTPIVLEDLFTSINTVLFQDEELPFDPQQRQIINIAQSLAQLLERMQGIRLRVVSQEENIDKSVTTKEKPTTLKKYKKQIVVSARRSGGIESAATSSRPSLSPSPTLQQLQQL</sequence>
<protein>
    <submittedName>
        <fullName evidence="2">Uncharacterized protein</fullName>
    </submittedName>
</protein>
<keyword evidence="3" id="KW-1185">Reference proteome</keyword>
<evidence type="ECO:0000256" key="1">
    <source>
        <dbReference type="SAM" id="MobiDB-lite"/>
    </source>
</evidence>
<feature type="region of interest" description="Disordered" evidence="1">
    <location>
        <begin position="126"/>
        <end position="152"/>
    </location>
</feature>
<dbReference type="AlphaFoldDB" id="A0AAV5VZ81"/>
<evidence type="ECO:0000313" key="2">
    <source>
        <dbReference type="EMBL" id="GMT25111.1"/>
    </source>
</evidence>
<accession>A0AAV5VZ81</accession>
<gene>
    <name evidence="2" type="ORF">PFISCL1PPCAC_16408</name>
</gene>
<organism evidence="2 3">
    <name type="scientific">Pristionchus fissidentatus</name>
    <dbReference type="NCBI Taxonomy" id="1538716"/>
    <lineage>
        <taxon>Eukaryota</taxon>
        <taxon>Metazoa</taxon>
        <taxon>Ecdysozoa</taxon>
        <taxon>Nematoda</taxon>
        <taxon>Chromadorea</taxon>
        <taxon>Rhabditida</taxon>
        <taxon>Rhabditina</taxon>
        <taxon>Diplogasteromorpha</taxon>
        <taxon>Diplogasteroidea</taxon>
        <taxon>Neodiplogasteridae</taxon>
        <taxon>Pristionchus</taxon>
    </lineage>
</organism>
<dbReference type="Proteomes" id="UP001432322">
    <property type="component" value="Unassembled WGS sequence"/>
</dbReference>
<proteinExistence type="predicted"/>
<dbReference type="EMBL" id="BTSY01000004">
    <property type="protein sequence ID" value="GMT25111.1"/>
    <property type="molecule type" value="Genomic_DNA"/>
</dbReference>